<feature type="region of interest" description="Disordered" evidence="1">
    <location>
        <begin position="34"/>
        <end position="58"/>
    </location>
</feature>
<proteinExistence type="predicted"/>
<evidence type="ECO:0000313" key="2">
    <source>
        <dbReference type="EMBL" id="ARB05370.1"/>
    </source>
</evidence>
<evidence type="ECO:0000256" key="1">
    <source>
        <dbReference type="SAM" id="MobiDB-lite"/>
    </source>
</evidence>
<sequence>MPSERCSDGILYWIQIKNIYTVMPAAGISDCGHLSGKTKNLPPPRRRKSGSLKFGCFK</sequence>
<dbReference type="Proteomes" id="UP000191249">
    <property type="component" value="Chromosome"/>
</dbReference>
<name>A0AAU8VIR3_NEILA</name>
<reference evidence="2 3" key="1">
    <citation type="submission" date="2017-03" db="EMBL/GenBank/DDBJ databases">
        <title>N. lactamica Y92-1009 whole genome sequence.</title>
        <authorList>
            <person name="Pandey A.K."/>
            <person name="Read R.C."/>
        </authorList>
    </citation>
    <scope>NUCLEOTIDE SEQUENCE [LARGE SCALE GENOMIC DNA]</scope>
    <source>
        <strain evidence="2 3">Y92-1009</strain>
    </source>
</reference>
<protein>
    <submittedName>
        <fullName evidence="2">Twin-arginine translocation pathway signal</fullName>
    </submittedName>
</protein>
<organism evidence="2 3">
    <name type="scientific">Neisseria lactamica</name>
    <dbReference type="NCBI Taxonomy" id="486"/>
    <lineage>
        <taxon>Bacteria</taxon>
        <taxon>Pseudomonadati</taxon>
        <taxon>Pseudomonadota</taxon>
        <taxon>Betaproteobacteria</taxon>
        <taxon>Neisseriales</taxon>
        <taxon>Neisseriaceae</taxon>
        <taxon>Neisseria</taxon>
    </lineage>
</organism>
<dbReference type="AlphaFoldDB" id="A0AAU8VIR3"/>
<accession>A0AAU8VIR3</accession>
<evidence type="ECO:0000313" key="3">
    <source>
        <dbReference type="Proteomes" id="UP000191249"/>
    </source>
</evidence>
<dbReference type="EMBL" id="CP019894">
    <property type="protein sequence ID" value="ARB05370.1"/>
    <property type="molecule type" value="Genomic_DNA"/>
</dbReference>
<gene>
    <name evidence="2" type="ORF">B2G52_11295</name>
</gene>